<dbReference type="AlphaFoldDB" id="A0A8H3UJR8"/>
<keyword evidence="3 6" id="KW-0863">Zinc-finger</keyword>
<protein>
    <submittedName>
        <fullName evidence="10">Uncharacterized protein</fullName>
    </submittedName>
</protein>
<dbReference type="SUPFAM" id="SSF49493">
    <property type="entry name" value="HSP40/DnaJ peptide-binding domain"/>
    <property type="match status" value="2"/>
</dbReference>
<dbReference type="GO" id="GO:0051082">
    <property type="term" value="F:unfolded protein binding"/>
    <property type="evidence" value="ECO:0007669"/>
    <property type="project" value="InterPro"/>
</dbReference>
<evidence type="ECO:0000256" key="4">
    <source>
        <dbReference type="ARBA" id="ARBA00022833"/>
    </source>
</evidence>
<dbReference type="PROSITE" id="PS51188">
    <property type="entry name" value="ZF_CR"/>
    <property type="match status" value="1"/>
</dbReference>
<keyword evidence="4 6" id="KW-0862">Zinc</keyword>
<feature type="domain" description="CR-type" evidence="9">
    <location>
        <begin position="183"/>
        <end position="267"/>
    </location>
</feature>
<dbReference type="SUPFAM" id="SSF57938">
    <property type="entry name" value="DnaJ/Hsp40 cysteine-rich domain"/>
    <property type="match status" value="1"/>
</dbReference>
<dbReference type="Gene3D" id="1.10.287.110">
    <property type="entry name" value="DnaJ domain"/>
    <property type="match status" value="1"/>
</dbReference>
<evidence type="ECO:0000313" key="11">
    <source>
        <dbReference type="Proteomes" id="UP000433883"/>
    </source>
</evidence>
<evidence type="ECO:0000256" key="2">
    <source>
        <dbReference type="ARBA" id="ARBA00022737"/>
    </source>
</evidence>
<dbReference type="PROSITE" id="PS50076">
    <property type="entry name" value="DNAJ_2"/>
    <property type="match status" value="1"/>
</dbReference>
<dbReference type="PANTHER" id="PTHR43888">
    <property type="entry name" value="DNAJ-LIKE-2, ISOFORM A-RELATED"/>
    <property type="match status" value="1"/>
</dbReference>
<keyword evidence="2" id="KW-0677">Repeat</keyword>
<dbReference type="CDD" id="cd06257">
    <property type="entry name" value="DnaJ"/>
    <property type="match status" value="1"/>
</dbReference>
<feature type="zinc finger region" description="CR-type" evidence="6">
    <location>
        <begin position="183"/>
        <end position="267"/>
    </location>
</feature>
<accession>A0A8H3UJR8</accession>
<feature type="region of interest" description="Disordered" evidence="7">
    <location>
        <begin position="1"/>
        <end position="23"/>
    </location>
</feature>
<evidence type="ECO:0000313" key="10">
    <source>
        <dbReference type="EMBL" id="KAE9970473.1"/>
    </source>
</evidence>
<name>A0A8H3UJR8_VENIN</name>
<keyword evidence="1 6" id="KW-0479">Metal-binding</keyword>
<dbReference type="Pfam" id="PF00684">
    <property type="entry name" value="DnaJ_CXXCXGXG"/>
    <property type="match status" value="1"/>
</dbReference>
<dbReference type="FunFam" id="2.60.260.20:FF:000013">
    <property type="entry name" value="DnaJ subfamily B member 11"/>
    <property type="match status" value="1"/>
</dbReference>
<dbReference type="InterPro" id="IPR044713">
    <property type="entry name" value="DNJA1/2-like"/>
</dbReference>
<feature type="compositionally biased region" description="Acidic residues" evidence="7">
    <location>
        <begin position="446"/>
        <end position="458"/>
    </location>
</feature>
<feature type="region of interest" description="Disordered" evidence="7">
    <location>
        <begin position="405"/>
        <end position="465"/>
    </location>
</feature>
<evidence type="ECO:0000259" key="9">
    <source>
        <dbReference type="PROSITE" id="PS51188"/>
    </source>
</evidence>
<dbReference type="InterPro" id="IPR036410">
    <property type="entry name" value="HSP_DnaJ_Cys-rich_dom_sf"/>
</dbReference>
<dbReference type="Pfam" id="PF01556">
    <property type="entry name" value="DnaJ_C"/>
    <property type="match status" value="1"/>
</dbReference>
<keyword evidence="5" id="KW-0143">Chaperone</keyword>
<dbReference type="InterPro" id="IPR008971">
    <property type="entry name" value="HSP40/DnaJ_pept-bd"/>
</dbReference>
<dbReference type="EMBL" id="WNWQ01000326">
    <property type="protein sequence ID" value="KAE9970473.1"/>
    <property type="molecule type" value="Genomic_DNA"/>
</dbReference>
<dbReference type="SMART" id="SM00271">
    <property type="entry name" value="DnaJ"/>
    <property type="match status" value="1"/>
</dbReference>
<feature type="domain" description="J" evidence="8">
    <location>
        <begin position="43"/>
        <end position="110"/>
    </location>
</feature>
<dbReference type="PROSITE" id="PS00636">
    <property type="entry name" value="DNAJ_1"/>
    <property type="match status" value="1"/>
</dbReference>
<dbReference type="InterPro" id="IPR001623">
    <property type="entry name" value="DnaJ_domain"/>
</dbReference>
<dbReference type="InterPro" id="IPR036869">
    <property type="entry name" value="J_dom_sf"/>
</dbReference>
<evidence type="ECO:0000256" key="1">
    <source>
        <dbReference type="ARBA" id="ARBA00022723"/>
    </source>
</evidence>
<dbReference type="Proteomes" id="UP000433883">
    <property type="component" value="Unassembled WGS sequence"/>
</dbReference>
<proteinExistence type="predicted"/>
<dbReference type="PRINTS" id="PR00625">
    <property type="entry name" value="JDOMAIN"/>
</dbReference>
<dbReference type="CDD" id="cd10719">
    <property type="entry name" value="DnaJ_zf"/>
    <property type="match status" value="1"/>
</dbReference>
<reference evidence="10 11" key="1">
    <citation type="submission" date="2019-11" db="EMBL/GenBank/DDBJ databases">
        <title>Venturia inaequalis Genome Resource.</title>
        <authorList>
            <person name="Lichtner F.J."/>
        </authorList>
    </citation>
    <scope>NUCLEOTIDE SEQUENCE [LARGE SCALE GENOMIC DNA]</scope>
    <source>
        <strain evidence="10">Bline_iso_100314</strain>
    </source>
</reference>
<evidence type="ECO:0000256" key="6">
    <source>
        <dbReference type="PROSITE-ProRule" id="PRU00546"/>
    </source>
</evidence>
<dbReference type="GO" id="GO:0030544">
    <property type="term" value="F:Hsp70 protein binding"/>
    <property type="evidence" value="ECO:0007669"/>
    <property type="project" value="InterPro"/>
</dbReference>
<dbReference type="InterPro" id="IPR002939">
    <property type="entry name" value="DnaJ_C"/>
</dbReference>
<dbReference type="InterPro" id="IPR001305">
    <property type="entry name" value="HSP_DnaJ_Cys-rich_dom"/>
</dbReference>
<dbReference type="Gene3D" id="2.10.230.10">
    <property type="entry name" value="Heat shock protein DnaJ, cysteine-rich domain"/>
    <property type="match status" value="1"/>
</dbReference>
<gene>
    <name evidence="10" type="ORF">BLS_004894</name>
</gene>
<evidence type="ECO:0000259" key="8">
    <source>
        <dbReference type="PROSITE" id="PS50076"/>
    </source>
</evidence>
<feature type="compositionally biased region" description="Acidic residues" evidence="7">
    <location>
        <begin position="424"/>
        <end position="433"/>
    </location>
</feature>
<dbReference type="FunFam" id="2.10.230.10:FF:000001">
    <property type="entry name" value="DnaJ subfamily A member 2"/>
    <property type="match status" value="1"/>
</dbReference>
<dbReference type="GO" id="GO:0008270">
    <property type="term" value="F:zinc ion binding"/>
    <property type="evidence" value="ECO:0007669"/>
    <property type="project" value="UniProtKB-KW"/>
</dbReference>
<dbReference type="SUPFAM" id="SSF46565">
    <property type="entry name" value="Chaperone J-domain"/>
    <property type="match status" value="1"/>
</dbReference>
<evidence type="ECO:0000256" key="3">
    <source>
        <dbReference type="ARBA" id="ARBA00022771"/>
    </source>
</evidence>
<sequence length="465" mass="50264">MREVSHSRLSNVAVGGGSSHTLHEPRDIKCEDFMVTMDVEEVDLYELLSIDRDAGKTEIRKAYHRIAKTSHPDKVAEHEREASEAHFKAVKEAYDILSDDQTRHIYDTHGMAGIKGGPGHGHGGAGGPDMEDILAQMFGGMGGPGGMPGMGGAGGPGMRRKGPAKGSNESQIYEVSLEELFKGKTTRFANTKNVVCSTCAGTGGKDKSKPTKCGACGGAGAKVALRQTPFGLMQETVECGACDGKGQVYKEKDKCKKCKGKRVVQTKKMLELYIPRGSRQGDKIVLAGEADQLPDQEPGDIIFQLQEIPHETFKRAGADLVAEVHITLAEALTGFSRVVLTHLDGRGIQLSPPKGKILRPDQVLKIPGEGMPIKKSDARGDLYLSVTVDFPDDGWFKDSTEIERIKNTLPGPPPAIKAEHVDELEYEDGDLEDFGAGSDDPRGGAEWEDEEDEDEDGEPPQCQQQ</sequence>
<evidence type="ECO:0000256" key="7">
    <source>
        <dbReference type="SAM" id="MobiDB-lite"/>
    </source>
</evidence>
<dbReference type="InterPro" id="IPR018253">
    <property type="entry name" value="DnaJ_domain_CS"/>
</dbReference>
<dbReference type="GO" id="GO:0006457">
    <property type="term" value="P:protein folding"/>
    <property type="evidence" value="ECO:0007669"/>
    <property type="project" value="InterPro"/>
</dbReference>
<dbReference type="Gene3D" id="2.60.260.20">
    <property type="entry name" value="Urease metallochaperone UreE, N-terminal domain"/>
    <property type="match status" value="2"/>
</dbReference>
<organism evidence="10 11">
    <name type="scientific">Venturia inaequalis</name>
    <name type="common">Apple scab fungus</name>
    <dbReference type="NCBI Taxonomy" id="5025"/>
    <lineage>
        <taxon>Eukaryota</taxon>
        <taxon>Fungi</taxon>
        <taxon>Dikarya</taxon>
        <taxon>Ascomycota</taxon>
        <taxon>Pezizomycotina</taxon>
        <taxon>Dothideomycetes</taxon>
        <taxon>Pleosporomycetidae</taxon>
        <taxon>Venturiales</taxon>
        <taxon>Venturiaceae</taxon>
        <taxon>Venturia</taxon>
    </lineage>
</organism>
<dbReference type="Pfam" id="PF00226">
    <property type="entry name" value="DnaJ"/>
    <property type="match status" value="1"/>
</dbReference>
<comment type="caution">
    <text evidence="10">The sequence shown here is derived from an EMBL/GenBank/DDBJ whole genome shotgun (WGS) entry which is preliminary data.</text>
</comment>
<evidence type="ECO:0000256" key="5">
    <source>
        <dbReference type="ARBA" id="ARBA00023186"/>
    </source>
</evidence>
<dbReference type="CDD" id="cd10747">
    <property type="entry name" value="DnaJ_C"/>
    <property type="match status" value="1"/>
</dbReference>